<dbReference type="EMBL" id="NPIC01000001">
    <property type="protein sequence ID" value="RDL40597.1"/>
    <property type="molecule type" value="Genomic_DNA"/>
</dbReference>
<evidence type="ECO:0000256" key="1">
    <source>
        <dbReference type="SAM" id="Phobius"/>
    </source>
</evidence>
<feature type="transmembrane region" description="Helical" evidence="1">
    <location>
        <begin position="44"/>
        <end position="63"/>
    </location>
</feature>
<name>A0A370TYI4_9HELO</name>
<evidence type="ECO:0000313" key="3">
    <source>
        <dbReference type="Proteomes" id="UP000254866"/>
    </source>
</evidence>
<comment type="caution">
    <text evidence="2">The sequence shown here is derived from an EMBL/GenBank/DDBJ whole genome shotgun (WGS) entry which is preliminary data.</text>
</comment>
<protein>
    <submittedName>
        <fullName evidence="2">Uncharacterized protein</fullName>
    </submittedName>
</protein>
<keyword evidence="3" id="KW-1185">Reference proteome</keyword>
<proteinExistence type="predicted"/>
<reference evidence="2 3" key="1">
    <citation type="journal article" date="2018" name="IMA Fungus">
        <title>IMA Genome-F 9: Draft genome sequence of Annulohypoxylon stygium, Aspergillus mulundensis, Berkeleyomyces basicola (syn. Thielaviopsis basicola), Ceratocystis smalleyi, two Cercospora beticola strains, Coleophoma cylindrospora, Fusarium fracticaudum, Phialophora cf. hyalina, and Morchella septimelata.</title>
        <authorList>
            <person name="Wingfield B.D."/>
            <person name="Bills G.F."/>
            <person name="Dong Y."/>
            <person name="Huang W."/>
            <person name="Nel W.J."/>
            <person name="Swalarsk-Parry B.S."/>
            <person name="Vaghefi N."/>
            <person name="Wilken P.M."/>
            <person name="An Z."/>
            <person name="de Beer Z.W."/>
            <person name="De Vos L."/>
            <person name="Chen L."/>
            <person name="Duong T.A."/>
            <person name="Gao Y."/>
            <person name="Hammerbacher A."/>
            <person name="Kikkert J.R."/>
            <person name="Li Y."/>
            <person name="Li H."/>
            <person name="Li K."/>
            <person name="Li Q."/>
            <person name="Liu X."/>
            <person name="Ma X."/>
            <person name="Naidoo K."/>
            <person name="Pethybridge S.J."/>
            <person name="Sun J."/>
            <person name="Steenkamp E.T."/>
            <person name="van der Nest M.A."/>
            <person name="van Wyk S."/>
            <person name="Wingfield M.J."/>
            <person name="Xiong C."/>
            <person name="Yue Q."/>
            <person name="Zhang X."/>
        </authorList>
    </citation>
    <scope>NUCLEOTIDE SEQUENCE [LARGE SCALE GENOMIC DNA]</scope>
    <source>
        <strain evidence="2 3">BP 5553</strain>
    </source>
</reference>
<dbReference type="GeneID" id="43593425"/>
<sequence length="120" mass="12579">MAVQSRTSALLAYPIALVNAVISPSTRQNAYDAVFTFAKEQPLLTSFIIPHIILSFLPLALFLSFALGTIILSFIVALLFSLFWVGVALGAGGLCVDLGDYVLGCREVGSTGGAAVNSVN</sequence>
<dbReference type="Pfam" id="PF16015">
    <property type="entry name" value="Promethin"/>
    <property type="match status" value="1"/>
</dbReference>
<keyword evidence="1" id="KW-0812">Transmembrane</keyword>
<dbReference type="Proteomes" id="UP000254866">
    <property type="component" value="Unassembled WGS sequence"/>
</dbReference>
<dbReference type="STRING" id="2656787.A0A370TYI4"/>
<dbReference type="OrthoDB" id="3928876at2759"/>
<feature type="transmembrane region" description="Helical" evidence="1">
    <location>
        <begin position="70"/>
        <end position="91"/>
    </location>
</feature>
<accession>A0A370TYI4</accession>
<keyword evidence="1" id="KW-0472">Membrane</keyword>
<dbReference type="RefSeq" id="XP_031873253.1">
    <property type="nucleotide sequence ID" value="XM_032009199.1"/>
</dbReference>
<dbReference type="AlphaFoldDB" id="A0A370TYI4"/>
<keyword evidence="1" id="KW-1133">Transmembrane helix</keyword>
<evidence type="ECO:0000313" key="2">
    <source>
        <dbReference type="EMBL" id="RDL40597.1"/>
    </source>
</evidence>
<organism evidence="2 3">
    <name type="scientific">Venustampulla echinocandica</name>
    <dbReference type="NCBI Taxonomy" id="2656787"/>
    <lineage>
        <taxon>Eukaryota</taxon>
        <taxon>Fungi</taxon>
        <taxon>Dikarya</taxon>
        <taxon>Ascomycota</taxon>
        <taxon>Pezizomycotina</taxon>
        <taxon>Leotiomycetes</taxon>
        <taxon>Helotiales</taxon>
        <taxon>Pleuroascaceae</taxon>
        <taxon>Venustampulla</taxon>
    </lineage>
</organism>
<gene>
    <name evidence="2" type="ORF">BP5553_00576</name>
</gene>